<organism evidence="5 6">
    <name type="scientific">Cloacibacillus porcorum</name>
    <dbReference type="NCBI Taxonomy" id="1197717"/>
    <lineage>
        <taxon>Bacteria</taxon>
        <taxon>Thermotogati</taxon>
        <taxon>Synergistota</taxon>
        <taxon>Synergistia</taxon>
        <taxon>Synergistales</taxon>
        <taxon>Synergistaceae</taxon>
        <taxon>Cloacibacillus</taxon>
    </lineage>
</organism>
<sequence length="277" mass="29945">MIECVKMNGNGNDFLVLDNMALRYDTEFLSNLAAKACRRRQAVGADGLVVAEPSAAADFKMRIFNPDRTEGEMCGNGARCVSRFALDYGIAKTGELTFETLGGMVRAVVDGGLVTMDLAPVSLRGMVTDGRLCVGEDEFEYSFITVGVPHCVIFERERSRRFEEYAPVGRAIRRRSDLFPQGTHVNFAVMGGEADMIDIMTYERGVEDMTLSCGTGSVASAIVSWLSGRTGPDVRVKNPGGVNGVSLLRSENGDILPKLEGRAVAVAEISIMPEALL</sequence>
<dbReference type="NCBIfam" id="TIGR00652">
    <property type="entry name" value="DapF"/>
    <property type="match status" value="1"/>
</dbReference>
<dbReference type="InterPro" id="IPR001653">
    <property type="entry name" value="DAP_epimerase_DapF"/>
</dbReference>
<evidence type="ECO:0000313" key="5">
    <source>
        <dbReference type="EMBL" id="ANZ45823.1"/>
    </source>
</evidence>
<feature type="binding site" evidence="3">
    <location>
        <position position="65"/>
    </location>
    <ligand>
        <name>substrate</name>
    </ligand>
</feature>
<dbReference type="UniPathway" id="UPA00034">
    <property type="reaction ID" value="UER00025"/>
</dbReference>
<comment type="catalytic activity">
    <reaction evidence="3">
        <text>(2S,6S)-2,6-diaminopimelate = meso-2,6-diaminopimelate</text>
        <dbReference type="Rhea" id="RHEA:15393"/>
        <dbReference type="ChEBI" id="CHEBI:57609"/>
        <dbReference type="ChEBI" id="CHEBI:57791"/>
        <dbReference type="EC" id="5.1.1.7"/>
    </reaction>
</comment>
<dbReference type="Gene3D" id="3.10.310.10">
    <property type="entry name" value="Diaminopimelate Epimerase, Chain A, domain 1"/>
    <property type="match status" value="2"/>
</dbReference>
<feature type="binding site" evidence="3">
    <location>
        <begin position="75"/>
        <end position="76"/>
    </location>
    <ligand>
        <name>substrate</name>
    </ligand>
</feature>
<evidence type="ECO:0000256" key="1">
    <source>
        <dbReference type="ARBA" id="ARBA00010219"/>
    </source>
</evidence>
<feature type="site" description="Could be important to modulate the pK values of the two catalytic cysteine residues" evidence="3">
    <location>
        <position position="203"/>
    </location>
</feature>
<dbReference type="Pfam" id="PF01678">
    <property type="entry name" value="DAP_epimerase"/>
    <property type="match status" value="2"/>
</dbReference>
<feature type="binding site" evidence="3">
    <location>
        <position position="12"/>
    </location>
    <ligand>
        <name>substrate</name>
    </ligand>
</feature>
<dbReference type="STRING" id="1197717.BED41_12445"/>
<evidence type="ECO:0000256" key="2">
    <source>
        <dbReference type="ARBA" id="ARBA00023235"/>
    </source>
</evidence>
<feature type="binding site" evidence="3">
    <location>
        <begin position="203"/>
        <end position="204"/>
    </location>
    <ligand>
        <name>substrate</name>
    </ligand>
</feature>
<feature type="site" description="Could be important to modulate the pK values of the two catalytic cysteine residues" evidence="3">
    <location>
        <position position="150"/>
    </location>
</feature>
<dbReference type="EC" id="5.1.1.7" evidence="3 4"/>
<comment type="subunit">
    <text evidence="3">Homodimer.</text>
</comment>
<keyword evidence="3" id="KW-0457">Lysine biosynthesis</keyword>
<name>A0A1B2I793_9BACT</name>
<evidence type="ECO:0000313" key="6">
    <source>
        <dbReference type="Proteomes" id="UP000093044"/>
    </source>
</evidence>
<dbReference type="GO" id="GO:0009089">
    <property type="term" value="P:lysine biosynthetic process via diaminopimelate"/>
    <property type="evidence" value="ECO:0007669"/>
    <property type="project" value="UniProtKB-UniRule"/>
</dbReference>
<dbReference type="Proteomes" id="UP000093044">
    <property type="component" value="Chromosome"/>
</dbReference>
<dbReference type="RefSeq" id="WP_066746848.1">
    <property type="nucleotide sequence ID" value="NZ_CP016757.1"/>
</dbReference>
<protein>
    <recommendedName>
        <fullName evidence="3 4">Diaminopimelate epimerase</fullName>
        <shortName evidence="3">DAP epimerase</shortName>
        <ecNumber evidence="3 4">5.1.1.7</ecNumber>
    </recommendedName>
    <alternativeName>
        <fullName evidence="3">PLP-independent amino acid racemase</fullName>
    </alternativeName>
</protein>
<keyword evidence="3" id="KW-0028">Amino-acid biosynthesis</keyword>
<dbReference type="SUPFAM" id="SSF54506">
    <property type="entry name" value="Diaminopimelate epimerase-like"/>
    <property type="match status" value="2"/>
</dbReference>
<evidence type="ECO:0000256" key="3">
    <source>
        <dbReference type="HAMAP-Rule" id="MF_00197"/>
    </source>
</evidence>
<dbReference type="EMBL" id="CP016757">
    <property type="protein sequence ID" value="ANZ45823.1"/>
    <property type="molecule type" value="Genomic_DNA"/>
</dbReference>
<dbReference type="GO" id="GO:0005829">
    <property type="term" value="C:cytosol"/>
    <property type="evidence" value="ECO:0007669"/>
    <property type="project" value="TreeGrafter"/>
</dbReference>
<gene>
    <name evidence="3" type="primary">dapF</name>
    <name evidence="5" type="ORF">BED41_12445</name>
</gene>
<keyword evidence="2 3" id="KW-0413">Isomerase</keyword>
<feature type="binding site" evidence="3">
    <location>
        <begin position="214"/>
        <end position="215"/>
    </location>
    <ligand>
        <name>substrate</name>
    </ligand>
</feature>
<comment type="caution">
    <text evidence="3">Lacks conserved residue(s) required for the propagation of feature annotation.</text>
</comment>
<dbReference type="HAMAP" id="MF_00197">
    <property type="entry name" value="DAP_epimerase"/>
    <property type="match status" value="1"/>
</dbReference>
<comment type="similarity">
    <text evidence="1 3">Belongs to the diaminopimelate epimerase family.</text>
</comment>
<dbReference type="KEGG" id="cpor:BED41_12445"/>
<comment type="function">
    <text evidence="3">Catalyzes the stereoinversion of LL-2,6-diaminopimelate (L,L-DAP) to meso-diaminopimelate (meso-DAP), a precursor of L-lysine and an essential component of the bacterial peptidoglycan.</text>
</comment>
<dbReference type="PANTHER" id="PTHR31689:SF0">
    <property type="entry name" value="DIAMINOPIMELATE EPIMERASE"/>
    <property type="match status" value="1"/>
</dbReference>
<feature type="active site" description="Proton acceptor" evidence="3">
    <location>
        <position position="213"/>
    </location>
</feature>
<comment type="subcellular location">
    <subcellularLocation>
        <location evidence="3">Cytoplasm</location>
    </subcellularLocation>
</comment>
<feature type="active site" description="Proton donor" evidence="3">
    <location>
        <position position="74"/>
    </location>
</feature>
<dbReference type="AlphaFoldDB" id="A0A1B2I793"/>
<reference evidence="5" key="1">
    <citation type="submission" date="2016-08" db="EMBL/GenBank/DDBJ databases">
        <title>Complete genome of Cloacibacillus porcorum.</title>
        <authorList>
            <person name="Looft T."/>
            <person name="Bayles D.O."/>
            <person name="Alt D.P."/>
        </authorList>
    </citation>
    <scope>NUCLEOTIDE SEQUENCE [LARGE SCALE GENOMIC DNA]</scope>
    <source>
        <strain evidence="5">CL-84</strain>
    </source>
</reference>
<dbReference type="PANTHER" id="PTHR31689">
    <property type="entry name" value="DIAMINOPIMELATE EPIMERASE, CHLOROPLASTIC"/>
    <property type="match status" value="1"/>
</dbReference>
<comment type="pathway">
    <text evidence="3">Amino-acid biosynthesis; L-lysine biosynthesis via DAP pathway; DL-2,6-diaminopimelate from LL-2,6-diaminopimelate: step 1/1.</text>
</comment>
<keyword evidence="6" id="KW-1185">Reference proteome</keyword>
<dbReference type="GO" id="GO:0008837">
    <property type="term" value="F:diaminopimelate epimerase activity"/>
    <property type="evidence" value="ECO:0007669"/>
    <property type="project" value="UniProtKB-UniRule"/>
</dbReference>
<dbReference type="OrthoDB" id="9805408at2"/>
<proteinExistence type="inferred from homology"/>
<accession>A0A1B2I793</accession>
<dbReference type="GeneID" id="83058655"/>
<keyword evidence="3" id="KW-0963">Cytoplasm</keyword>
<evidence type="ECO:0000256" key="4">
    <source>
        <dbReference type="NCBIfam" id="TIGR00652"/>
    </source>
</evidence>